<organism evidence="1 2">
    <name type="scientific">Piloderma croceum (strain F 1598)</name>
    <dbReference type="NCBI Taxonomy" id="765440"/>
    <lineage>
        <taxon>Eukaryota</taxon>
        <taxon>Fungi</taxon>
        <taxon>Dikarya</taxon>
        <taxon>Basidiomycota</taxon>
        <taxon>Agaricomycotina</taxon>
        <taxon>Agaricomycetes</taxon>
        <taxon>Agaricomycetidae</taxon>
        <taxon>Atheliales</taxon>
        <taxon>Atheliaceae</taxon>
        <taxon>Piloderma</taxon>
    </lineage>
</organism>
<sequence>MKLALPDTIVTHWEDDEQYDNLAMVSTAIKLLRVHSHIKSLVYESAIADYTAPPTLY</sequence>
<dbReference type="EMBL" id="KN833019">
    <property type="protein sequence ID" value="KIM78050.1"/>
    <property type="molecule type" value="Genomic_DNA"/>
</dbReference>
<protein>
    <submittedName>
        <fullName evidence="1">Uncharacterized protein</fullName>
    </submittedName>
</protein>
<evidence type="ECO:0000313" key="2">
    <source>
        <dbReference type="Proteomes" id="UP000054166"/>
    </source>
</evidence>
<dbReference type="AlphaFoldDB" id="A0A0C3EZT5"/>
<evidence type="ECO:0000313" key="1">
    <source>
        <dbReference type="EMBL" id="KIM78050.1"/>
    </source>
</evidence>
<gene>
    <name evidence="1" type="ORF">PILCRDRAFT_824766</name>
</gene>
<proteinExistence type="predicted"/>
<keyword evidence="2" id="KW-1185">Reference proteome</keyword>
<dbReference type="HOGENOM" id="CLU_2997264_0_0_1"/>
<reference evidence="1 2" key="1">
    <citation type="submission" date="2014-04" db="EMBL/GenBank/DDBJ databases">
        <authorList>
            <consortium name="DOE Joint Genome Institute"/>
            <person name="Kuo A."/>
            <person name="Tarkka M."/>
            <person name="Buscot F."/>
            <person name="Kohler A."/>
            <person name="Nagy L.G."/>
            <person name="Floudas D."/>
            <person name="Copeland A."/>
            <person name="Barry K.W."/>
            <person name="Cichocki N."/>
            <person name="Veneault-Fourrey C."/>
            <person name="LaButti K."/>
            <person name="Lindquist E.A."/>
            <person name="Lipzen A."/>
            <person name="Lundell T."/>
            <person name="Morin E."/>
            <person name="Murat C."/>
            <person name="Sun H."/>
            <person name="Tunlid A."/>
            <person name="Henrissat B."/>
            <person name="Grigoriev I.V."/>
            <person name="Hibbett D.S."/>
            <person name="Martin F."/>
            <person name="Nordberg H.P."/>
            <person name="Cantor M.N."/>
            <person name="Hua S.X."/>
        </authorList>
    </citation>
    <scope>NUCLEOTIDE SEQUENCE [LARGE SCALE GENOMIC DNA]</scope>
    <source>
        <strain evidence="1 2">F 1598</strain>
    </source>
</reference>
<dbReference type="InParanoid" id="A0A0C3EZT5"/>
<dbReference type="Proteomes" id="UP000054166">
    <property type="component" value="Unassembled WGS sequence"/>
</dbReference>
<name>A0A0C3EZT5_PILCF</name>
<accession>A0A0C3EZT5</accession>
<reference evidence="2" key="2">
    <citation type="submission" date="2015-01" db="EMBL/GenBank/DDBJ databases">
        <title>Evolutionary Origins and Diversification of the Mycorrhizal Mutualists.</title>
        <authorList>
            <consortium name="DOE Joint Genome Institute"/>
            <consortium name="Mycorrhizal Genomics Consortium"/>
            <person name="Kohler A."/>
            <person name="Kuo A."/>
            <person name="Nagy L.G."/>
            <person name="Floudas D."/>
            <person name="Copeland A."/>
            <person name="Barry K.W."/>
            <person name="Cichocki N."/>
            <person name="Veneault-Fourrey C."/>
            <person name="LaButti K."/>
            <person name="Lindquist E.A."/>
            <person name="Lipzen A."/>
            <person name="Lundell T."/>
            <person name="Morin E."/>
            <person name="Murat C."/>
            <person name="Riley R."/>
            <person name="Ohm R."/>
            <person name="Sun H."/>
            <person name="Tunlid A."/>
            <person name="Henrissat B."/>
            <person name="Grigoriev I.V."/>
            <person name="Hibbett D.S."/>
            <person name="Martin F."/>
        </authorList>
    </citation>
    <scope>NUCLEOTIDE SEQUENCE [LARGE SCALE GENOMIC DNA]</scope>
    <source>
        <strain evidence="2">F 1598</strain>
    </source>
</reference>